<evidence type="ECO:0000313" key="7">
    <source>
        <dbReference type="EMBL" id="RCK40946.1"/>
    </source>
</evidence>
<dbReference type="Proteomes" id="UP000252255">
    <property type="component" value="Unassembled WGS sequence"/>
</dbReference>
<dbReference type="InterPro" id="IPR014347">
    <property type="entry name" value="Tautomerase/MIF_sf"/>
</dbReference>
<organism evidence="7 8">
    <name type="scientific">Thalassospira profundimaris</name>
    <dbReference type="NCBI Taxonomy" id="502049"/>
    <lineage>
        <taxon>Bacteria</taxon>
        <taxon>Pseudomonadati</taxon>
        <taxon>Pseudomonadota</taxon>
        <taxon>Alphaproteobacteria</taxon>
        <taxon>Rhodospirillales</taxon>
        <taxon>Thalassospiraceae</taxon>
        <taxon>Thalassospira</taxon>
    </lineage>
</organism>
<comment type="caution">
    <text evidence="7">The sequence shown here is derived from an EMBL/GenBank/DDBJ whole genome shotgun (WGS) entry which is preliminary data.</text>
</comment>
<feature type="region of interest" description="Disordered" evidence="5">
    <location>
        <begin position="1"/>
        <end position="22"/>
    </location>
</feature>
<dbReference type="EC" id="5.3.2.-" evidence="4"/>
<dbReference type="RefSeq" id="WP_114100185.1">
    <property type="nucleotide sequence ID" value="NZ_JPWI01000027.1"/>
</dbReference>
<keyword evidence="2 4" id="KW-0413">Isomerase</keyword>
<sequence>MPYVNIKVTREGGPDGTGPTPEQKVQLIKGVTDLLQDVLNKSPATTFVVIDEVSLDDWGISGQSVRDIRATQS</sequence>
<accession>A0A367WHL7</accession>
<dbReference type="InterPro" id="IPR004370">
    <property type="entry name" value="4-OT-like_dom"/>
</dbReference>
<dbReference type="EMBL" id="JPWI01000027">
    <property type="protein sequence ID" value="RCK40946.1"/>
    <property type="molecule type" value="Genomic_DNA"/>
</dbReference>
<reference evidence="7 8" key="1">
    <citation type="submission" date="2014-07" db="EMBL/GenBank/DDBJ databases">
        <title>Draft genome sequence of Thalassospira profundimaris PR54-5.</title>
        <authorList>
            <person name="Lai Q."/>
            <person name="Shao Z."/>
        </authorList>
    </citation>
    <scope>NUCLEOTIDE SEQUENCE [LARGE SCALE GENOMIC DNA]</scope>
    <source>
        <strain evidence="7 8">PR54-5</strain>
    </source>
</reference>
<dbReference type="NCBIfam" id="TIGR00013">
    <property type="entry name" value="taut"/>
    <property type="match status" value="1"/>
</dbReference>
<evidence type="ECO:0000256" key="4">
    <source>
        <dbReference type="RuleBase" id="RU362032"/>
    </source>
</evidence>
<proteinExistence type="inferred from homology"/>
<feature type="active site" description="Proton acceptor; via imino nitrogen" evidence="3">
    <location>
        <position position="2"/>
    </location>
</feature>
<evidence type="ECO:0000256" key="2">
    <source>
        <dbReference type="ARBA" id="ARBA00023235"/>
    </source>
</evidence>
<evidence type="ECO:0000313" key="8">
    <source>
        <dbReference type="Proteomes" id="UP000252255"/>
    </source>
</evidence>
<evidence type="ECO:0000256" key="1">
    <source>
        <dbReference type="ARBA" id="ARBA00006723"/>
    </source>
</evidence>
<name>A0A367WHL7_9PROT</name>
<evidence type="ECO:0000259" key="6">
    <source>
        <dbReference type="Pfam" id="PF01361"/>
    </source>
</evidence>
<dbReference type="GO" id="GO:0016853">
    <property type="term" value="F:isomerase activity"/>
    <property type="evidence" value="ECO:0007669"/>
    <property type="project" value="UniProtKB-UniRule"/>
</dbReference>
<dbReference type="SUPFAM" id="SSF55331">
    <property type="entry name" value="Tautomerase/MIF"/>
    <property type="match status" value="1"/>
</dbReference>
<dbReference type="PANTHER" id="PTHR35530:SF1">
    <property type="entry name" value="2-HYDROXYMUCONATE TAUTOMERASE"/>
    <property type="match status" value="1"/>
</dbReference>
<dbReference type="OrthoDB" id="9799841at2"/>
<protein>
    <recommendedName>
        <fullName evidence="4">Tautomerase</fullName>
        <ecNumber evidence="4">5.3.2.-</ecNumber>
    </recommendedName>
</protein>
<evidence type="ECO:0000256" key="3">
    <source>
        <dbReference type="PIRSR" id="PIRSR618191-1"/>
    </source>
</evidence>
<dbReference type="InterPro" id="IPR018191">
    <property type="entry name" value="4-OT"/>
</dbReference>
<comment type="similarity">
    <text evidence="1 4">Belongs to the 4-oxalocrotonate tautomerase family.</text>
</comment>
<dbReference type="PANTHER" id="PTHR35530">
    <property type="entry name" value="TAUTOMERASE-RELATED"/>
    <property type="match status" value="1"/>
</dbReference>
<dbReference type="Gene3D" id="3.30.429.10">
    <property type="entry name" value="Macrophage Migration Inhibitory Factor"/>
    <property type="match status" value="1"/>
</dbReference>
<feature type="domain" description="4-oxalocrotonate tautomerase-like" evidence="6">
    <location>
        <begin position="2"/>
        <end position="67"/>
    </location>
</feature>
<gene>
    <name evidence="7" type="ORF">TH30_22445</name>
</gene>
<dbReference type="AlphaFoldDB" id="A0A367WHL7"/>
<dbReference type="Pfam" id="PF01361">
    <property type="entry name" value="Tautomerase"/>
    <property type="match status" value="1"/>
</dbReference>
<evidence type="ECO:0000256" key="5">
    <source>
        <dbReference type="SAM" id="MobiDB-lite"/>
    </source>
</evidence>